<dbReference type="InterPro" id="IPR011993">
    <property type="entry name" value="PH-like_dom_sf"/>
</dbReference>
<dbReference type="CDD" id="cd13194">
    <property type="entry name" value="FERM_C_ERM"/>
    <property type="match status" value="1"/>
</dbReference>
<dbReference type="InterPro" id="IPR019748">
    <property type="entry name" value="FERM_central"/>
</dbReference>
<dbReference type="Pfam" id="PF20492">
    <property type="entry name" value="ERM_helical"/>
    <property type="match status" value="1"/>
</dbReference>
<dbReference type="InterPro" id="IPR029071">
    <property type="entry name" value="Ubiquitin-like_domsf"/>
</dbReference>
<dbReference type="InterPro" id="IPR035963">
    <property type="entry name" value="FERM_2"/>
</dbReference>
<sequence length="829" mass="94326">MMPFKRLFRGKASTKSFPVKIITLDAEVEFSLPCKATGRDLFDLVCRTIGLRETWYFGLQYADSKDYVAWLKMDKKVVDQDVPRRNPMPFIFLAKFFPEDVNEELVQEVTQHLFFLQVKQSILNDEVFCPPEMSVLLASYAVQARYGDLETYQDDEPMDMVDVLPEKVLGAYQMTAEMWQERIKVWWSDHRGMTRDEAEMEYLKITQDLGMYGVNYFSITNKKGTQLWLGVTALGLNVYEHENKLEQKINFPWSDIRNISVDDKRFNIRPTDKSSPNFVFFSKNNRSNKLILDLSIGNHDLFKRRRKPDSIEVQQMKAVAREEKNRRQLEKDKLSREKLLREDAEREKLDLERRMHYYKEEMRVANEALRKSKESSELLLEKSQIADEESRLLTKKAMEAEKELQRMNLLSTKTQEEKFMLEHKVKETEHMVSKLLDEGEKRACESERLKNSLLGSRHAEKQAKEKLLQFVETFKTTMPPPTQLPPPSALHSSTPHIVPPPPYTNSGRLAASSAMNSASMDFSLLADVGSGSCNTSSLELAYNTTTELPPTFDRTNLLRKSLDTSLLSSNNNHNTVRPNVGELLYNNNTRSDIRSLLHNNSNNNITRTNVGSLLSNNANNNNARHDIGAAAAIAPLFTPSVPSRTTLHLNNSCLDTSRNGTPTFNETTILNGTTAFNDTTAFNGTTAFNDTAALDMTLQGITLNGVTLDITTLDAAALSTTLDATAMRVRATDGTDILADLAHLNDTDVDQLTLEIEKEKAQYLEKSRSLQTQLKELKDEIQVLKVEDVSSILDSVYEEQLRTGETKYSTLQRSRSGCTKSRVAFFEEL</sequence>
<evidence type="ECO:0000256" key="8">
    <source>
        <dbReference type="ARBA" id="ARBA00043944"/>
    </source>
</evidence>
<feature type="coiled-coil region" evidence="9">
    <location>
        <begin position="317"/>
        <end position="361"/>
    </location>
</feature>
<keyword evidence="7" id="KW-0472">Membrane</keyword>
<dbReference type="InterPro" id="IPR000299">
    <property type="entry name" value="FERM_domain"/>
</dbReference>
<dbReference type="InterPro" id="IPR018979">
    <property type="entry name" value="FERM_N"/>
</dbReference>
<dbReference type="SUPFAM" id="SSF48678">
    <property type="entry name" value="Moesin tail domain"/>
    <property type="match status" value="1"/>
</dbReference>
<evidence type="ECO:0000256" key="3">
    <source>
        <dbReference type="ARBA" id="ARBA00004536"/>
    </source>
</evidence>
<dbReference type="PROSITE" id="PS50057">
    <property type="entry name" value="FERM_3"/>
    <property type="match status" value="1"/>
</dbReference>
<dbReference type="Gene3D" id="6.10.360.10">
    <property type="match status" value="1"/>
</dbReference>
<proteinExistence type="evidence at transcript level"/>
<dbReference type="FunFam" id="3.10.20.90:FF:000013">
    <property type="entry name" value="radixin isoform X1"/>
    <property type="match status" value="1"/>
</dbReference>
<evidence type="ECO:0000259" key="10">
    <source>
        <dbReference type="PROSITE" id="PS50057"/>
    </source>
</evidence>
<dbReference type="InterPro" id="IPR018980">
    <property type="entry name" value="FERM_PH-like_C"/>
</dbReference>
<dbReference type="PRINTS" id="PR00661">
    <property type="entry name" value="ERMFAMILY"/>
</dbReference>
<dbReference type="EMBL" id="IACT01004132">
    <property type="protein sequence ID" value="LAC23338.1"/>
    <property type="molecule type" value="mRNA"/>
</dbReference>
<dbReference type="SUPFAM" id="SSF47031">
    <property type="entry name" value="Second domain of FERM"/>
    <property type="match status" value="1"/>
</dbReference>
<dbReference type="InterPro" id="IPR008954">
    <property type="entry name" value="Moesin_tail_sf"/>
</dbReference>
<evidence type="ECO:0000256" key="4">
    <source>
        <dbReference type="ARBA" id="ARBA00022025"/>
    </source>
</evidence>
<dbReference type="Pfam" id="PF09379">
    <property type="entry name" value="FERM_N"/>
    <property type="match status" value="1"/>
</dbReference>
<evidence type="ECO:0000256" key="2">
    <source>
        <dbReference type="ARBA" id="ARBA00004202"/>
    </source>
</evidence>
<dbReference type="InterPro" id="IPR019747">
    <property type="entry name" value="FERM_CS"/>
</dbReference>
<dbReference type="InterPro" id="IPR046810">
    <property type="entry name" value="ERM_helical"/>
</dbReference>
<dbReference type="InterPro" id="IPR014352">
    <property type="entry name" value="FERM/acyl-CoA-bd_prot_sf"/>
</dbReference>
<dbReference type="InterPro" id="IPR019749">
    <property type="entry name" value="Band_41_domain"/>
</dbReference>
<feature type="domain" description="FERM" evidence="10">
    <location>
        <begin position="17"/>
        <end position="306"/>
    </location>
</feature>
<dbReference type="SUPFAM" id="SSF50729">
    <property type="entry name" value="PH domain-like"/>
    <property type="match status" value="1"/>
</dbReference>
<dbReference type="GO" id="GO:0009887">
    <property type="term" value="P:animal organ morphogenesis"/>
    <property type="evidence" value="ECO:0007669"/>
    <property type="project" value="UniProtKB-ARBA"/>
</dbReference>
<evidence type="ECO:0000313" key="11">
    <source>
        <dbReference type="EMBL" id="LAC23338.1"/>
    </source>
</evidence>
<dbReference type="GO" id="GO:0005912">
    <property type="term" value="C:adherens junction"/>
    <property type="evidence" value="ECO:0007669"/>
    <property type="project" value="UniProtKB-SubCell"/>
</dbReference>
<evidence type="ECO:0000256" key="1">
    <source>
        <dbReference type="ARBA" id="ARBA00004105"/>
    </source>
</evidence>
<keyword evidence="5" id="KW-1003">Cell membrane</keyword>
<protein>
    <recommendedName>
        <fullName evidence="4">Moesin/ezrin/radixin homolog 1</fullName>
    </recommendedName>
</protein>
<dbReference type="CDD" id="cd17186">
    <property type="entry name" value="FERM_F1_Merlin"/>
    <property type="match status" value="1"/>
</dbReference>
<keyword evidence="9" id="KW-0175">Coiled coil</keyword>
<dbReference type="GO" id="GO:0005902">
    <property type="term" value="C:microvillus"/>
    <property type="evidence" value="ECO:0007669"/>
    <property type="project" value="UniProtKB-SubCell"/>
</dbReference>
<feature type="coiled-coil region" evidence="9">
    <location>
        <begin position="760"/>
        <end position="787"/>
    </location>
</feature>
<evidence type="ECO:0000256" key="6">
    <source>
        <dbReference type="ARBA" id="ARBA00022949"/>
    </source>
</evidence>
<dbReference type="Gene3D" id="1.20.80.10">
    <property type="match status" value="1"/>
</dbReference>
<keyword evidence="6" id="KW-0965">Cell junction</keyword>
<dbReference type="Pfam" id="PF00373">
    <property type="entry name" value="FERM_M"/>
    <property type="match status" value="1"/>
</dbReference>
<dbReference type="SUPFAM" id="SSF54236">
    <property type="entry name" value="Ubiquitin-like"/>
    <property type="match status" value="1"/>
</dbReference>
<evidence type="ECO:0000256" key="5">
    <source>
        <dbReference type="ARBA" id="ARBA00022475"/>
    </source>
</evidence>
<dbReference type="Pfam" id="PF09380">
    <property type="entry name" value="FERM_C"/>
    <property type="match status" value="1"/>
</dbReference>
<dbReference type="InterPro" id="IPR011259">
    <property type="entry name" value="ERM_C_dom"/>
</dbReference>
<dbReference type="GO" id="GO:0048731">
    <property type="term" value="P:system development"/>
    <property type="evidence" value="ECO:0007669"/>
    <property type="project" value="UniProtKB-ARBA"/>
</dbReference>
<feature type="coiled-coil region" evidence="9">
    <location>
        <begin position="390"/>
        <end position="417"/>
    </location>
</feature>
<accession>A0A6A7FXN7</accession>
<dbReference type="InterPro" id="IPR000798">
    <property type="entry name" value="Ez/rad/moesin-like"/>
</dbReference>
<dbReference type="Gene3D" id="2.30.29.30">
    <property type="entry name" value="Pleckstrin-homology domain (PH domain)/Phosphotyrosine-binding domain (PTB)"/>
    <property type="match status" value="1"/>
</dbReference>
<reference evidence="11" key="1">
    <citation type="submission" date="2017-11" db="EMBL/GenBank/DDBJ databases">
        <title>The sensing device of the deep-sea amphipod.</title>
        <authorList>
            <person name="Kobayashi H."/>
            <person name="Nagahama T."/>
            <person name="Arai W."/>
            <person name="Sasagawa Y."/>
            <person name="Umeda M."/>
            <person name="Hayashi T."/>
            <person name="Nikaido I."/>
            <person name="Watanabe H."/>
            <person name="Oguri K."/>
            <person name="Kitazato H."/>
            <person name="Fujioka K."/>
            <person name="Kido Y."/>
            <person name="Takami H."/>
        </authorList>
    </citation>
    <scope>NUCLEOTIDE SEQUENCE</scope>
    <source>
        <tissue evidence="11">Whole body</tissue>
    </source>
</reference>
<dbReference type="AlphaFoldDB" id="A0A6A7FXN7"/>
<dbReference type="FunFam" id="1.20.5.450:FF:000001">
    <property type="entry name" value="radixin isoform X2"/>
    <property type="match status" value="1"/>
</dbReference>
<dbReference type="InterPro" id="IPR041789">
    <property type="entry name" value="ERM_FERM_C"/>
</dbReference>
<dbReference type="SMART" id="SM01196">
    <property type="entry name" value="FERM_C"/>
    <property type="match status" value="1"/>
</dbReference>
<evidence type="ECO:0000256" key="9">
    <source>
        <dbReference type="SAM" id="Coils"/>
    </source>
</evidence>
<dbReference type="SMART" id="SM00295">
    <property type="entry name" value="B41"/>
    <property type="match status" value="1"/>
</dbReference>
<dbReference type="Gene3D" id="1.20.5.450">
    <property type="match status" value="1"/>
</dbReference>
<dbReference type="PROSITE" id="PS00660">
    <property type="entry name" value="FERM_1"/>
    <property type="match status" value="1"/>
</dbReference>
<dbReference type="CDD" id="cd14473">
    <property type="entry name" value="FERM_B-lobe"/>
    <property type="match status" value="1"/>
</dbReference>
<evidence type="ECO:0000256" key="7">
    <source>
        <dbReference type="ARBA" id="ARBA00023136"/>
    </source>
</evidence>
<organism evidence="11">
    <name type="scientific">Hirondellea gigas</name>
    <dbReference type="NCBI Taxonomy" id="1518452"/>
    <lineage>
        <taxon>Eukaryota</taxon>
        <taxon>Metazoa</taxon>
        <taxon>Ecdysozoa</taxon>
        <taxon>Arthropoda</taxon>
        <taxon>Crustacea</taxon>
        <taxon>Multicrustacea</taxon>
        <taxon>Malacostraca</taxon>
        <taxon>Eumalacostraca</taxon>
        <taxon>Peracarida</taxon>
        <taxon>Amphipoda</taxon>
        <taxon>Amphilochidea</taxon>
        <taxon>Lysianassida</taxon>
        <taxon>Lysianassidira</taxon>
        <taxon>Lysianassoidea</taxon>
        <taxon>Lysianassidae</taxon>
        <taxon>Hirondellea</taxon>
    </lineage>
</organism>
<dbReference type="GO" id="GO:0005886">
    <property type="term" value="C:plasma membrane"/>
    <property type="evidence" value="ECO:0007669"/>
    <property type="project" value="UniProtKB-SubCell"/>
</dbReference>
<dbReference type="Gene3D" id="3.10.20.90">
    <property type="entry name" value="Phosphatidylinositol 3-kinase Catalytic Subunit, Chain A, domain 1"/>
    <property type="match status" value="1"/>
</dbReference>
<dbReference type="PANTHER" id="PTHR23281">
    <property type="entry name" value="MERLIN/MOESIN/EZRIN/RADIXIN"/>
    <property type="match status" value="1"/>
</dbReference>
<dbReference type="GO" id="GO:0003779">
    <property type="term" value="F:actin binding"/>
    <property type="evidence" value="ECO:0007669"/>
    <property type="project" value="InterPro"/>
</dbReference>
<dbReference type="PRINTS" id="PR00935">
    <property type="entry name" value="BAND41"/>
</dbReference>
<name>A0A6A7FXN7_9CRUS</name>
<dbReference type="InterPro" id="IPR011174">
    <property type="entry name" value="ERM"/>
</dbReference>
<dbReference type="Pfam" id="PF00769">
    <property type="entry name" value="ERM_C"/>
    <property type="match status" value="1"/>
</dbReference>
<comment type="subcellular location">
    <subcellularLocation>
        <location evidence="3">Cell junction</location>
        <location evidence="3">Adherens junction</location>
    </subcellularLocation>
    <subcellularLocation>
        <location evidence="2">Cell membrane</location>
        <topology evidence="2">Peripheral membrane protein</topology>
    </subcellularLocation>
    <subcellularLocation>
        <location evidence="1">Cell projection</location>
        <location evidence="1">Microvillus</location>
    </subcellularLocation>
    <subcellularLocation>
        <location evidence="8">Cell projection</location>
        <location evidence="8">Rhabdomere</location>
    </subcellularLocation>
</comment>